<evidence type="ECO:0000313" key="1">
    <source>
        <dbReference type="EMBL" id="JAC43238.1"/>
    </source>
</evidence>
<sequence length="102" mass="12205">MVWCNLWAICVNGPYYFRHDQDQHVFVNENCYRSMITEYFWPELDDMDLANKWFQQDGDTIDLLKTILDERVISRNGPVRPVRLFPVKLRQVYGLCQQASDD</sequence>
<name>A0A034VNY2_BACDO</name>
<reference evidence="1" key="1">
    <citation type="journal article" date="2014" name="BMC Genomics">
        <title>Characterizing the developmental transcriptome of the oriental fruit fly, Bactrocera dorsalis (Diptera: Tephritidae) through comparative genomic analysis with Drosophila melanogaster utilizing modENCODE datasets.</title>
        <authorList>
            <person name="Geib S.M."/>
            <person name="Calla B."/>
            <person name="Hall B."/>
            <person name="Hou S."/>
            <person name="Manoukis N.C."/>
        </authorList>
    </citation>
    <scope>NUCLEOTIDE SEQUENCE</scope>
    <source>
        <strain evidence="1">Punador</strain>
    </source>
</reference>
<proteinExistence type="predicted"/>
<organism evidence="1">
    <name type="scientific">Bactrocera dorsalis</name>
    <name type="common">Oriental fruit fly</name>
    <name type="synonym">Dacus dorsalis</name>
    <dbReference type="NCBI Taxonomy" id="27457"/>
    <lineage>
        <taxon>Eukaryota</taxon>
        <taxon>Metazoa</taxon>
        <taxon>Ecdysozoa</taxon>
        <taxon>Arthropoda</taxon>
        <taxon>Hexapoda</taxon>
        <taxon>Insecta</taxon>
        <taxon>Pterygota</taxon>
        <taxon>Neoptera</taxon>
        <taxon>Endopterygota</taxon>
        <taxon>Diptera</taxon>
        <taxon>Brachycera</taxon>
        <taxon>Muscomorpha</taxon>
        <taxon>Tephritoidea</taxon>
        <taxon>Tephritidae</taxon>
        <taxon>Bactrocera</taxon>
        <taxon>Bactrocera</taxon>
    </lineage>
</organism>
<accession>A0A034VNY2</accession>
<protein>
    <submittedName>
        <fullName evidence="1">Uncharacterized protein</fullName>
    </submittedName>
</protein>
<dbReference type="EMBL" id="GAKP01015714">
    <property type="protein sequence ID" value="JAC43238.1"/>
    <property type="molecule type" value="Transcribed_RNA"/>
</dbReference>
<dbReference type="AlphaFoldDB" id="A0A034VNY2"/>